<protein>
    <submittedName>
        <fullName evidence="1">Uncharacterized protein</fullName>
    </submittedName>
</protein>
<proteinExistence type="predicted"/>
<gene>
    <name evidence="1" type="ORF">FNAPI_3368</name>
</gene>
<dbReference type="EMBL" id="JAAOAO010000120">
    <property type="protein sequence ID" value="KAF5562033.1"/>
    <property type="molecule type" value="Genomic_DNA"/>
</dbReference>
<sequence length="328" mass="37891">MDQEFYEIMEDEQMMLKGHEDLEEGEKMGGDEGLKEGVILEEYETVDIGDWKKKNTQPGVLDVSDYDSLSQTIDLAVSTNRDLGRRNNVLVHQHKNHIATKTLYLHNNTFTTTNSKTMSTQQSPDEEARMVAKIYSTPFYRKVNDLARNTAGTVYDPRMGPPPPSPALKEFCPIPPSSEAPRPDTPRPNETYIDNTLIPGQTVVNENWDENLKRVFGNKYSRRDWTDLADMTNKCWQHLRKQKNKNRRSERWNLDEMARYGRLSVWGVHEDVIAALIGWPVGMQWTPGEEAHFQAALRDEWNYIHVTPQEARANLEERQKELSPSPEM</sequence>
<reference evidence="1 2" key="1">
    <citation type="submission" date="2020-05" db="EMBL/GenBank/DDBJ databases">
        <title>Identification and distribution of gene clusters putatively required for synthesis of sphingolipid metabolism inhibitors in phylogenetically diverse species of the filamentous fungus Fusarium.</title>
        <authorList>
            <person name="Kim H.-S."/>
            <person name="Busman M."/>
            <person name="Brown D.W."/>
            <person name="Divon H."/>
            <person name="Uhlig S."/>
            <person name="Proctor R.H."/>
        </authorList>
    </citation>
    <scope>NUCLEOTIDE SEQUENCE [LARGE SCALE GENOMIC DNA]</scope>
    <source>
        <strain evidence="1 2">NRRL 25196</strain>
    </source>
</reference>
<dbReference type="Proteomes" id="UP000574317">
    <property type="component" value="Unassembled WGS sequence"/>
</dbReference>
<dbReference type="AlphaFoldDB" id="A0A8H5JVA9"/>
<comment type="caution">
    <text evidence="1">The sequence shown here is derived from an EMBL/GenBank/DDBJ whole genome shotgun (WGS) entry which is preliminary data.</text>
</comment>
<organism evidence="1 2">
    <name type="scientific">Fusarium napiforme</name>
    <dbReference type="NCBI Taxonomy" id="42672"/>
    <lineage>
        <taxon>Eukaryota</taxon>
        <taxon>Fungi</taxon>
        <taxon>Dikarya</taxon>
        <taxon>Ascomycota</taxon>
        <taxon>Pezizomycotina</taxon>
        <taxon>Sordariomycetes</taxon>
        <taxon>Hypocreomycetidae</taxon>
        <taxon>Hypocreales</taxon>
        <taxon>Nectriaceae</taxon>
        <taxon>Fusarium</taxon>
        <taxon>Fusarium fujikuroi species complex</taxon>
    </lineage>
</organism>
<evidence type="ECO:0000313" key="2">
    <source>
        <dbReference type="Proteomes" id="UP000574317"/>
    </source>
</evidence>
<evidence type="ECO:0000313" key="1">
    <source>
        <dbReference type="EMBL" id="KAF5562033.1"/>
    </source>
</evidence>
<name>A0A8H5JVA9_9HYPO</name>
<keyword evidence="2" id="KW-1185">Reference proteome</keyword>
<accession>A0A8H5JVA9</accession>